<protein>
    <submittedName>
        <fullName evidence="6">Glutathione-dependent formaldehyde-activating enzyme</fullName>
    </submittedName>
</protein>
<feature type="domain" description="CENP-V/GFA" evidence="5">
    <location>
        <begin position="4"/>
        <end position="122"/>
    </location>
</feature>
<reference evidence="6 7" key="1">
    <citation type="journal article" date="2013" name="ISME J.">
        <title>Comparative genomics of pathogenic lineages of Vibrio nigripulchritudo identifies virulence-associated traits.</title>
        <authorList>
            <person name="Goudenege D."/>
            <person name="Labreuche Y."/>
            <person name="Krin E."/>
            <person name="Ansquer D."/>
            <person name="Mangenot S."/>
            <person name="Calteau A."/>
            <person name="Medigue C."/>
            <person name="Mazel D."/>
            <person name="Polz M.F."/>
            <person name="Le Roux F."/>
        </authorList>
    </citation>
    <scope>NUCLEOTIDE SEQUENCE [LARGE SCALE GENOMIC DNA]</scope>
    <source>
        <strain evidence="6 7">SOn1</strain>
    </source>
</reference>
<keyword evidence="3" id="KW-0862">Zinc</keyword>
<dbReference type="GO" id="GO:0016846">
    <property type="term" value="F:carbon-sulfur lyase activity"/>
    <property type="evidence" value="ECO:0007669"/>
    <property type="project" value="InterPro"/>
</dbReference>
<dbReference type="AlphaFoldDB" id="A0AAV2VLV9"/>
<accession>A0AAV2VLV9</accession>
<comment type="similarity">
    <text evidence="1">Belongs to the Gfa family.</text>
</comment>
<gene>
    <name evidence="6" type="ORF">VIBNISOn1_1520022</name>
</gene>
<dbReference type="SUPFAM" id="SSF51316">
    <property type="entry name" value="Mss4-like"/>
    <property type="match status" value="1"/>
</dbReference>
<dbReference type="EMBL" id="CAOF01000060">
    <property type="protein sequence ID" value="CCO45513.1"/>
    <property type="molecule type" value="Genomic_DNA"/>
</dbReference>
<dbReference type="PANTHER" id="PTHR33337:SF40">
    <property type="entry name" value="CENP-V_GFA DOMAIN-CONTAINING PROTEIN-RELATED"/>
    <property type="match status" value="1"/>
</dbReference>
<dbReference type="InterPro" id="IPR011057">
    <property type="entry name" value="Mss4-like_sf"/>
</dbReference>
<dbReference type="PANTHER" id="PTHR33337">
    <property type="entry name" value="GFA DOMAIN-CONTAINING PROTEIN"/>
    <property type="match status" value="1"/>
</dbReference>
<keyword evidence="4" id="KW-0456">Lyase</keyword>
<evidence type="ECO:0000256" key="4">
    <source>
        <dbReference type="ARBA" id="ARBA00023239"/>
    </source>
</evidence>
<organism evidence="6 7">
    <name type="scientific">Vibrio nigripulchritudo SOn1</name>
    <dbReference type="NCBI Taxonomy" id="1238450"/>
    <lineage>
        <taxon>Bacteria</taxon>
        <taxon>Pseudomonadati</taxon>
        <taxon>Pseudomonadota</taxon>
        <taxon>Gammaproteobacteria</taxon>
        <taxon>Vibrionales</taxon>
        <taxon>Vibrionaceae</taxon>
        <taxon>Vibrio</taxon>
    </lineage>
</organism>
<keyword evidence="2" id="KW-0479">Metal-binding</keyword>
<dbReference type="PROSITE" id="PS51891">
    <property type="entry name" value="CENP_V_GFA"/>
    <property type="match status" value="1"/>
</dbReference>
<evidence type="ECO:0000256" key="1">
    <source>
        <dbReference type="ARBA" id="ARBA00005495"/>
    </source>
</evidence>
<dbReference type="RefSeq" id="WP_022610956.1">
    <property type="nucleotide sequence ID" value="NZ_LK391965.1"/>
</dbReference>
<dbReference type="Gene3D" id="3.90.1590.10">
    <property type="entry name" value="glutathione-dependent formaldehyde- activating enzyme (gfa)"/>
    <property type="match status" value="1"/>
</dbReference>
<evidence type="ECO:0000313" key="7">
    <source>
        <dbReference type="Proteomes" id="UP000018211"/>
    </source>
</evidence>
<dbReference type="GO" id="GO:0046872">
    <property type="term" value="F:metal ion binding"/>
    <property type="evidence" value="ECO:0007669"/>
    <property type="project" value="UniProtKB-KW"/>
</dbReference>
<name>A0AAV2VLV9_9VIBR</name>
<evidence type="ECO:0000259" key="5">
    <source>
        <dbReference type="PROSITE" id="PS51891"/>
    </source>
</evidence>
<dbReference type="Proteomes" id="UP000018211">
    <property type="component" value="Unassembled WGS sequence"/>
</dbReference>
<evidence type="ECO:0000313" key="6">
    <source>
        <dbReference type="EMBL" id="CCO45513.1"/>
    </source>
</evidence>
<evidence type="ECO:0000256" key="2">
    <source>
        <dbReference type="ARBA" id="ARBA00022723"/>
    </source>
</evidence>
<proteinExistence type="inferred from homology"/>
<evidence type="ECO:0000256" key="3">
    <source>
        <dbReference type="ARBA" id="ARBA00022833"/>
    </source>
</evidence>
<dbReference type="InterPro" id="IPR006913">
    <property type="entry name" value="CENP-V/GFA"/>
</dbReference>
<sequence length="140" mass="15673">MRKYRGSCLCGGVTFEITQFDSQVGHCHCSMCRKFHGAAFSTFINVPRGRIRWLTGDLLLRKYTAQNGTERTFCEECGSSLAFKSSKSERGSIEIALSALDDHVSVTPDAHIFMSSKADWYSDQDDLPKFEQGRDSSRTG</sequence>
<dbReference type="Pfam" id="PF04828">
    <property type="entry name" value="GFA"/>
    <property type="match status" value="1"/>
</dbReference>
<comment type="caution">
    <text evidence="6">The sequence shown here is derived from an EMBL/GenBank/DDBJ whole genome shotgun (WGS) entry which is preliminary data.</text>
</comment>